<dbReference type="Pfam" id="PF09801">
    <property type="entry name" value="SYS1"/>
    <property type="match status" value="1"/>
</dbReference>
<dbReference type="GeneID" id="77813481"/>
<evidence type="ECO:0000256" key="4">
    <source>
        <dbReference type="ARBA" id="ARBA00022692"/>
    </source>
</evidence>
<evidence type="ECO:0000256" key="9">
    <source>
        <dbReference type="SAM" id="MobiDB-lite"/>
    </source>
</evidence>
<feature type="region of interest" description="Disordered" evidence="9">
    <location>
        <begin position="1"/>
        <end position="63"/>
    </location>
</feature>
<evidence type="ECO:0000256" key="3">
    <source>
        <dbReference type="ARBA" id="ARBA00022448"/>
    </source>
</evidence>
<dbReference type="PANTHER" id="PTHR12952">
    <property type="entry name" value="SYS1"/>
    <property type="match status" value="1"/>
</dbReference>
<evidence type="ECO:0000256" key="8">
    <source>
        <dbReference type="ARBA" id="ARBA00023136"/>
    </source>
</evidence>
<keyword evidence="3" id="KW-0813">Transport</keyword>
<keyword evidence="8 10" id="KW-0472">Membrane</keyword>
<evidence type="ECO:0000256" key="7">
    <source>
        <dbReference type="ARBA" id="ARBA00023034"/>
    </source>
</evidence>
<keyword evidence="7" id="KW-0333">Golgi apparatus</keyword>
<gene>
    <name evidence="11" type="ORF">PtA15_9A384</name>
</gene>
<protein>
    <submittedName>
        <fullName evidence="11">Uncharacterized protein</fullName>
    </submittedName>
</protein>
<keyword evidence="4 10" id="KW-0812">Transmembrane</keyword>
<organism evidence="11 12">
    <name type="scientific">Puccinia triticina</name>
    <dbReference type="NCBI Taxonomy" id="208348"/>
    <lineage>
        <taxon>Eukaryota</taxon>
        <taxon>Fungi</taxon>
        <taxon>Dikarya</taxon>
        <taxon>Basidiomycota</taxon>
        <taxon>Pucciniomycotina</taxon>
        <taxon>Pucciniomycetes</taxon>
        <taxon>Pucciniales</taxon>
        <taxon>Pucciniaceae</taxon>
        <taxon>Puccinia</taxon>
    </lineage>
</organism>
<evidence type="ECO:0000256" key="6">
    <source>
        <dbReference type="ARBA" id="ARBA00022989"/>
    </source>
</evidence>
<accession>A0ABY7CZX3</accession>
<reference evidence="11" key="1">
    <citation type="submission" date="2022-10" db="EMBL/GenBank/DDBJ databases">
        <title>Puccinia triticina Genome sequencing and assembly.</title>
        <authorList>
            <person name="Li C."/>
        </authorList>
    </citation>
    <scope>NUCLEOTIDE SEQUENCE</scope>
    <source>
        <strain evidence="11">Pt15</strain>
    </source>
</reference>
<dbReference type="EMBL" id="CP110429">
    <property type="protein sequence ID" value="WAQ88257.1"/>
    <property type="molecule type" value="Genomic_DNA"/>
</dbReference>
<dbReference type="RefSeq" id="XP_053023812.1">
    <property type="nucleotide sequence ID" value="XM_053172586.1"/>
</dbReference>
<keyword evidence="6 10" id="KW-1133">Transmembrane helix</keyword>
<comment type="similarity">
    <text evidence="2">Belongs to the SYS1 family.</text>
</comment>
<evidence type="ECO:0000256" key="2">
    <source>
        <dbReference type="ARBA" id="ARBA00008160"/>
    </source>
</evidence>
<comment type="subcellular location">
    <subcellularLocation>
        <location evidence="1">Golgi apparatus membrane</location>
        <topology evidence="1">Multi-pass membrane protein</topology>
    </subcellularLocation>
</comment>
<evidence type="ECO:0000256" key="1">
    <source>
        <dbReference type="ARBA" id="ARBA00004653"/>
    </source>
</evidence>
<evidence type="ECO:0000256" key="10">
    <source>
        <dbReference type="SAM" id="Phobius"/>
    </source>
</evidence>
<name>A0ABY7CZX3_9BASI</name>
<sequence length="256" mass="28491">MDGSKNNKNEQNSEAEELSPIITTFDLPSTPSAPPPPAAGPTSQKHHHHHQTTTTKPLQTNWKSDTRNFRIQGWDPPEQLELEGGPRNVAMIIDWRAMAGTTTLHTNQYNPNHRLDGWAGFGRLPESLGRKPFRVGNRLPHISISNPTNHSNLSDSNLGLLDKISLGLGPDWIQNNLNYSGRTAELFSDSNRAWVISIAWLISSLIGVFILYEIVRRPKHIMDHSLTICLNHLILTTYYSAHLPSSLCVNSATVSA</sequence>
<dbReference type="InterPro" id="IPR019185">
    <property type="entry name" value="Integral_membrane_SYS1-rel"/>
</dbReference>
<evidence type="ECO:0000256" key="5">
    <source>
        <dbReference type="ARBA" id="ARBA00022927"/>
    </source>
</evidence>
<keyword evidence="5" id="KW-0653">Protein transport</keyword>
<keyword evidence="12" id="KW-1185">Reference proteome</keyword>
<evidence type="ECO:0000313" key="12">
    <source>
        <dbReference type="Proteomes" id="UP001164743"/>
    </source>
</evidence>
<dbReference type="PANTHER" id="PTHR12952:SF0">
    <property type="entry name" value="PROTEIN SYS1 HOMOLOG"/>
    <property type="match status" value="1"/>
</dbReference>
<dbReference type="Proteomes" id="UP001164743">
    <property type="component" value="Chromosome 9A"/>
</dbReference>
<evidence type="ECO:0000313" key="11">
    <source>
        <dbReference type="EMBL" id="WAQ88257.1"/>
    </source>
</evidence>
<feature type="transmembrane region" description="Helical" evidence="10">
    <location>
        <begin position="193"/>
        <end position="212"/>
    </location>
</feature>
<proteinExistence type="inferred from homology"/>